<dbReference type="AlphaFoldDB" id="A0A9W6KAP1"/>
<dbReference type="RefSeq" id="WP_271196777.1">
    <property type="nucleotide sequence ID" value="NZ_BSFN01000012.1"/>
</dbReference>
<evidence type="ECO:0000256" key="1">
    <source>
        <dbReference type="SAM" id="Phobius"/>
    </source>
</evidence>
<accession>A0A9W6KAP1</accession>
<proteinExistence type="predicted"/>
<name>A0A9W6KAP1_9PSED</name>
<dbReference type="EMBL" id="BSFN01000012">
    <property type="protein sequence ID" value="GLK90589.1"/>
    <property type="molecule type" value="Genomic_DNA"/>
</dbReference>
<keyword evidence="1" id="KW-0472">Membrane</keyword>
<feature type="transmembrane region" description="Helical" evidence="1">
    <location>
        <begin position="30"/>
        <end position="46"/>
    </location>
</feature>
<dbReference type="Proteomes" id="UP001143328">
    <property type="component" value="Unassembled WGS sequence"/>
</dbReference>
<protein>
    <submittedName>
        <fullName evidence="2">Uncharacterized protein</fullName>
    </submittedName>
</protein>
<feature type="transmembrane region" description="Helical" evidence="1">
    <location>
        <begin position="55"/>
        <end position="74"/>
    </location>
</feature>
<keyword evidence="1" id="KW-0812">Transmembrane</keyword>
<sequence length="419" mass="46589">MDALLILGGLLLILVGLVWLVMLAFDTSLLWGLGSLLPPLTLVYVLRHWRVARKAVVLSGLGFIPLIVGMTMLANQDAQRLQAILSLDWARPVVQAPAELEIHLRGKLNAQPFAPQQAELIDGVLTLREGEDVFARREVTIRMPSLANSGNGPVRVDVLPQDTGNQPEVQLSWLLPEQELPEARRLNHGYTLHLKLDPLGPNKLAGDFHLVLPPPFKTTLSGTIEVFTNHLRYVDEKVDTRYDSRETLEYVIDDYLKRRYATERVELGILPVVNFPASTMSLDIDARIDGRNEHLPVVLRKSPTRGWVVVGDRYQVEEKPKTSAPATGEKPLTANATAVPNSSLDRRVRFSLERLQGNPSRYQNLKMRILTERGSMVEGRFNGIDADGQIVVQRNLNGQGGATFAVVPAQITSIELLEP</sequence>
<organism evidence="2 3">
    <name type="scientific">Pseudomonas turukhanskensis</name>
    <dbReference type="NCBI Taxonomy" id="1806536"/>
    <lineage>
        <taxon>Bacteria</taxon>
        <taxon>Pseudomonadati</taxon>
        <taxon>Pseudomonadota</taxon>
        <taxon>Gammaproteobacteria</taxon>
        <taxon>Pseudomonadales</taxon>
        <taxon>Pseudomonadaceae</taxon>
        <taxon>Pseudomonas</taxon>
    </lineage>
</organism>
<evidence type="ECO:0000313" key="2">
    <source>
        <dbReference type="EMBL" id="GLK90589.1"/>
    </source>
</evidence>
<comment type="caution">
    <text evidence="2">The sequence shown here is derived from an EMBL/GenBank/DDBJ whole genome shotgun (WGS) entry which is preliminary data.</text>
</comment>
<evidence type="ECO:0000313" key="3">
    <source>
        <dbReference type="Proteomes" id="UP001143328"/>
    </source>
</evidence>
<keyword evidence="3" id="KW-1185">Reference proteome</keyword>
<keyword evidence="1" id="KW-1133">Transmembrane helix</keyword>
<reference evidence="2" key="1">
    <citation type="journal article" date="2014" name="Int. J. Syst. Evol. Microbiol.">
        <title>Complete genome sequence of Corynebacterium casei LMG S-19264T (=DSM 44701T), isolated from a smear-ripened cheese.</title>
        <authorList>
            <consortium name="US DOE Joint Genome Institute (JGI-PGF)"/>
            <person name="Walter F."/>
            <person name="Albersmeier A."/>
            <person name="Kalinowski J."/>
            <person name="Ruckert C."/>
        </authorList>
    </citation>
    <scope>NUCLEOTIDE SEQUENCE</scope>
    <source>
        <strain evidence="2">VKM B-2935</strain>
    </source>
</reference>
<reference evidence="2" key="2">
    <citation type="submission" date="2023-01" db="EMBL/GenBank/DDBJ databases">
        <authorList>
            <person name="Sun Q."/>
            <person name="Evtushenko L."/>
        </authorList>
    </citation>
    <scope>NUCLEOTIDE SEQUENCE</scope>
    <source>
        <strain evidence="2">VKM B-2935</strain>
    </source>
</reference>
<gene>
    <name evidence="2" type="ORF">GCM10017655_36530</name>
</gene>